<dbReference type="AlphaFoldDB" id="A0AA88CNR5"/>
<organism evidence="2 3">
    <name type="scientific">Ficus carica</name>
    <name type="common">Common fig</name>
    <dbReference type="NCBI Taxonomy" id="3494"/>
    <lineage>
        <taxon>Eukaryota</taxon>
        <taxon>Viridiplantae</taxon>
        <taxon>Streptophyta</taxon>
        <taxon>Embryophyta</taxon>
        <taxon>Tracheophyta</taxon>
        <taxon>Spermatophyta</taxon>
        <taxon>Magnoliopsida</taxon>
        <taxon>eudicotyledons</taxon>
        <taxon>Gunneridae</taxon>
        <taxon>Pentapetalae</taxon>
        <taxon>rosids</taxon>
        <taxon>fabids</taxon>
        <taxon>Rosales</taxon>
        <taxon>Moraceae</taxon>
        <taxon>Ficeae</taxon>
        <taxon>Ficus</taxon>
    </lineage>
</organism>
<protein>
    <submittedName>
        <fullName evidence="2">Uncharacterized protein</fullName>
    </submittedName>
</protein>
<reference evidence="2" key="1">
    <citation type="submission" date="2023-07" db="EMBL/GenBank/DDBJ databases">
        <title>draft genome sequence of fig (Ficus carica).</title>
        <authorList>
            <person name="Takahashi T."/>
            <person name="Nishimura K."/>
        </authorList>
    </citation>
    <scope>NUCLEOTIDE SEQUENCE</scope>
</reference>
<evidence type="ECO:0000313" key="3">
    <source>
        <dbReference type="Proteomes" id="UP001187192"/>
    </source>
</evidence>
<dbReference type="Proteomes" id="UP001187192">
    <property type="component" value="Unassembled WGS sequence"/>
</dbReference>
<comment type="caution">
    <text evidence="2">The sequence shown here is derived from an EMBL/GenBank/DDBJ whole genome shotgun (WGS) entry which is preliminary data.</text>
</comment>
<feature type="compositionally biased region" description="Basic and acidic residues" evidence="1">
    <location>
        <begin position="223"/>
        <end position="237"/>
    </location>
</feature>
<name>A0AA88CNR5_FICCA</name>
<evidence type="ECO:0000256" key="1">
    <source>
        <dbReference type="SAM" id="MobiDB-lite"/>
    </source>
</evidence>
<proteinExistence type="predicted"/>
<gene>
    <name evidence="2" type="ORF">TIFTF001_040494</name>
</gene>
<accession>A0AA88CNR5</accession>
<evidence type="ECO:0000313" key="2">
    <source>
        <dbReference type="EMBL" id="GMN23771.1"/>
    </source>
</evidence>
<keyword evidence="3" id="KW-1185">Reference proteome</keyword>
<feature type="region of interest" description="Disordered" evidence="1">
    <location>
        <begin position="216"/>
        <end position="237"/>
    </location>
</feature>
<sequence length="237" mass="26042">MKGYIASQHIQRSRPFRRGTIKWRMPRNFSNSHFKSSYNVTARIPKISDTTARICYVATDFDSTAVCLRHSGEDDGRGSGEVAQARTTNLEFVCSDRTIRYGAGDQIRRPCQPEAACEALTRIRLGDGYRQDGGGSCGDPPWKHDRSCEIVRSNHRPSLPRIGRSRDLYRDQLPPLRSPPRCRRGPNLVASSATTAGSCWARDGDEVVAAGLGKGVTAVTGSRGDDSGDGLARECRN</sequence>
<dbReference type="EMBL" id="BTGU01001471">
    <property type="protein sequence ID" value="GMN23771.1"/>
    <property type="molecule type" value="Genomic_DNA"/>
</dbReference>